<keyword evidence="1" id="KW-0472">Membrane</keyword>
<organism evidence="2">
    <name type="scientific">Anguilla anguilla</name>
    <name type="common">European freshwater eel</name>
    <name type="synonym">Muraena anguilla</name>
    <dbReference type="NCBI Taxonomy" id="7936"/>
    <lineage>
        <taxon>Eukaryota</taxon>
        <taxon>Metazoa</taxon>
        <taxon>Chordata</taxon>
        <taxon>Craniata</taxon>
        <taxon>Vertebrata</taxon>
        <taxon>Euteleostomi</taxon>
        <taxon>Actinopterygii</taxon>
        <taxon>Neopterygii</taxon>
        <taxon>Teleostei</taxon>
        <taxon>Anguilliformes</taxon>
        <taxon>Anguillidae</taxon>
        <taxon>Anguilla</taxon>
    </lineage>
</organism>
<reference evidence="2" key="1">
    <citation type="submission" date="2014-11" db="EMBL/GenBank/DDBJ databases">
        <authorList>
            <person name="Amaro Gonzalez C."/>
        </authorList>
    </citation>
    <scope>NUCLEOTIDE SEQUENCE</scope>
</reference>
<protein>
    <submittedName>
        <fullName evidence="2">Uncharacterized protein</fullName>
    </submittedName>
</protein>
<dbReference type="EMBL" id="GBXM01086702">
    <property type="protein sequence ID" value="JAH21875.1"/>
    <property type="molecule type" value="Transcribed_RNA"/>
</dbReference>
<keyword evidence="1" id="KW-1133">Transmembrane helix</keyword>
<keyword evidence="1" id="KW-0812">Transmembrane</keyword>
<dbReference type="AlphaFoldDB" id="A0A0E9R078"/>
<sequence>MFQAQCLYLIYLLYILPLFSPVLNIQLCHHCESPLCCVIHYPAEACALLQ</sequence>
<evidence type="ECO:0000313" key="2">
    <source>
        <dbReference type="EMBL" id="JAH21875.1"/>
    </source>
</evidence>
<evidence type="ECO:0000256" key="1">
    <source>
        <dbReference type="SAM" id="Phobius"/>
    </source>
</evidence>
<feature type="transmembrane region" description="Helical" evidence="1">
    <location>
        <begin position="7"/>
        <end position="27"/>
    </location>
</feature>
<proteinExistence type="predicted"/>
<reference evidence="2" key="2">
    <citation type="journal article" date="2015" name="Fish Shellfish Immunol.">
        <title>Early steps in the European eel (Anguilla anguilla)-Vibrio vulnificus interaction in the gills: Role of the RtxA13 toxin.</title>
        <authorList>
            <person name="Callol A."/>
            <person name="Pajuelo D."/>
            <person name="Ebbesson L."/>
            <person name="Teles M."/>
            <person name="MacKenzie S."/>
            <person name="Amaro C."/>
        </authorList>
    </citation>
    <scope>NUCLEOTIDE SEQUENCE</scope>
</reference>
<accession>A0A0E9R078</accession>
<name>A0A0E9R078_ANGAN</name>